<evidence type="ECO:0000256" key="2">
    <source>
        <dbReference type="ARBA" id="ARBA00022475"/>
    </source>
</evidence>
<feature type="domain" description="Threonine/serine exporter-like N-terminal" evidence="8">
    <location>
        <begin position="18"/>
        <end position="254"/>
    </location>
</feature>
<dbReference type="STRING" id="1195760.SAMN05444281_0462"/>
<reference evidence="10" key="1">
    <citation type="submission" date="2016-11" db="EMBL/GenBank/DDBJ databases">
        <authorList>
            <person name="Varghese N."/>
            <person name="Submissions S."/>
        </authorList>
    </citation>
    <scope>NUCLEOTIDE SEQUENCE [LARGE SCALE GENOMIC DNA]</scope>
    <source>
        <strain evidence="10">DSM 100572</strain>
    </source>
</reference>
<evidence type="ECO:0000256" key="5">
    <source>
        <dbReference type="ARBA" id="ARBA00023136"/>
    </source>
</evidence>
<evidence type="ECO:0000256" key="3">
    <source>
        <dbReference type="ARBA" id="ARBA00022692"/>
    </source>
</evidence>
<evidence type="ECO:0000256" key="4">
    <source>
        <dbReference type="ARBA" id="ARBA00022989"/>
    </source>
</evidence>
<feature type="transmembrane region" description="Helical" evidence="7">
    <location>
        <begin position="232"/>
        <end position="255"/>
    </location>
</feature>
<comment type="subcellular location">
    <subcellularLocation>
        <location evidence="1">Cell membrane</location>
        <topology evidence="1">Multi-pass membrane protein</topology>
    </subcellularLocation>
</comment>
<dbReference type="PANTHER" id="PTHR34390">
    <property type="entry name" value="UPF0442 PROTEIN YJJB-RELATED"/>
    <property type="match status" value="1"/>
</dbReference>
<evidence type="ECO:0000313" key="9">
    <source>
        <dbReference type="EMBL" id="SHH40951.1"/>
    </source>
</evidence>
<keyword evidence="2" id="KW-1003">Cell membrane</keyword>
<dbReference type="Pfam" id="PF06738">
    <property type="entry name" value="ThrE"/>
    <property type="match status" value="1"/>
</dbReference>
<dbReference type="GO" id="GO:0005886">
    <property type="term" value="C:plasma membrane"/>
    <property type="evidence" value="ECO:0007669"/>
    <property type="project" value="UniProtKB-SubCell"/>
</dbReference>
<keyword evidence="10" id="KW-1185">Reference proteome</keyword>
<dbReference type="PANTHER" id="PTHR34390:SF2">
    <property type="entry name" value="SUCCINATE TRANSPORTER SUBUNIT YJJP-RELATED"/>
    <property type="match status" value="1"/>
</dbReference>
<dbReference type="GO" id="GO:0015744">
    <property type="term" value="P:succinate transport"/>
    <property type="evidence" value="ECO:0007669"/>
    <property type="project" value="TreeGrafter"/>
</dbReference>
<evidence type="ECO:0000256" key="6">
    <source>
        <dbReference type="ARBA" id="ARBA00034125"/>
    </source>
</evidence>
<feature type="transmembrane region" description="Helical" evidence="7">
    <location>
        <begin position="172"/>
        <end position="195"/>
    </location>
</feature>
<dbReference type="RefSeq" id="WP_073118062.1">
    <property type="nucleotide sequence ID" value="NZ_BMEN01000001.1"/>
</dbReference>
<comment type="similarity">
    <text evidence="6">Belongs to the ThrE exporter (TC 2.A.79) family.</text>
</comment>
<keyword evidence="4 7" id="KW-1133">Transmembrane helix</keyword>
<gene>
    <name evidence="9" type="ORF">SAMN05444281_0462</name>
</gene>
<evidence type="ECO:0000313" key="10">
    <source>
        <dbReference type="Proteomes" id="UP000184109"/>
    </source>
</evidence>
<evidence type="ECO:0000256" key="1">
    <source>
        <dbReference type="ARBA" id="ARBA00004651"/>
    </source>
</evidence>
<name>A0A1M5SQZ4_9FLAO</name>
<dbReference type="EMBL" id="FQXQ01000001">
    <property type="protein sequence ID" value="SHH40951.1"/>
    <property type="molecule type" value="Genomic_DNA"/>
</dbReference>
<feature type="transmembrane region" description="Helical" evidence="7">
    <location>
        <begin position="201"/>
        <end position="220"/>
    </location>
</feature>
<dbReference type="InterPro" id="IPR010619">
    <property type="entry name" value="ThrE-like_N"/>
</dbReference>
<evidence type="ECO:0000256" key="7">
    <source>
        <dbReference type="SAM" id="Phobius"/>
    </source>
</evidence>
<dbReference type="AlphaFoldDB" id="A0A1M5SQZ4"/>
<evidence type="ECO:0000259" key="8">
    <source>
        <dbReference type="Pfam" id="PF06738"/>
    </source>
</evidence>
<dbReference type="OrthoDB" id="9813917at2"/>
<proteinExistence type="inferred from homology"/>
<organism evidence="9 10">
    <name type="scientific">Wenyingzhuangia marina</name>
    <dbReference type="NCBI Taxonomy" id="1195760"/>
    <lineage>
        <taxon>Bacteria</taxon>
        <taxon>Pseudomonadati</taxon>
        <taxon>Bacteroidota</taxon>
        <taxon>Flavobacteriia</taxon>
        <taxon>Flavobacteriales</taxon>
        <taxon>Flavobacteriaceae</taxon>
        <taxon>Wenyingzhuangia</taxon>
    </lineage>
</organism>
<protein>
    <submittedName>
        <fullName evidence="9">Uncharacterized membrane protein YjjP, DUF1212 family</fullName>
    </submittedName>
</protein>
<feature type="transmembrane region" description="Helical" evidence="7">
    <location>
        <begin position="121"/>
        <end position="142"/>
    </location>
</feature>
<dbReference type="Proteomes" id="UP000184109">
    <property type="component" value="Unassembled WGS sequence"/>
</dbReference>
<dbReference type="InterPro" id="IPR050539">
    <property type="entry name" value="ThrE_Dicarb/AminoAcid_Exp"/>
</dbReference>
<sequence>MITSLNSNTSLKETGNNLLEIGCLLMTSGASTNRIRVTLERISDGLGYDTEILITHRTVFLVLKDEKTQDVFNSFKKTPPHGANFTLVSGISKMSWHVIENNWTLNQIKEEVNRLKKLPRYSLLTTMIFVSLADAGFCRLFGGEYIDMSTTFVATFIAFLVRHNAIKLQFNIYLSILFASFTACIIACFAKIFGIGNHPDLALATAVLFLVPGVPLINSFSDLMDGYVMNGVVRGTHAMLIAFSIALGMLISMLICNF</sequence>
<dbReference type="GO" id="GO:0022857">
    <property type="term" value="F:transmembrane transporter activity"/>
    <property type="evidence" value="ECO:0007669"/>
    <property type="project" value="InterPro"/>
</dbReference>
<keyword evidence="5 7" id="KW-0472">Membrane</keyword>
<keyword evidence="3 7" id="KW-0812">Transmembrane</keyword>
<accession>A0A1M5SQZ4</accession>